<sequence>MQATAAGKPSGPLPQDFFRRLVELELRVPGLQETLVELRTGVDEMQLSPTMGAPVGSAPGSVLPAHSDAAMTHLLDEVDQTIIRCRNLCGQFPGYDATDQSVRSIDERLTALWTWTDEMIYQKFVRHSSPGSTLQSVTDFGDLHRRLDRQMSSQEPELNRLRNLIQSMPPSPEKQDLQRRLDELSDTWTRYRRTIHIRLKVANDLKRILREVREDDYYFGLFNDRLQTILSKSPITDGLDFHNGPQLHETEIANIQSELQDVTSRIANQQQALERALDNLQRVEDGTLNPSEPENFYRNQIQINLQRLQQLEDQVNNVQSSKPLWLSWNDKLVDFASSAQKLDEVIAASMARMSRTPLPRTGPELADALTAHKRDADQIYALVNLVNNQAATLADLVSAQPADKYPEGPLRVRRYVDLNLAPGPQESEVTRNVRSELCITTAGLETRSTAWERMWNSNKQILQKVAENIGSLESFDDIERDVQNAENELRNITYLVNVEANIPQIERADSGLRHLEATIPELQGRVRSVAYLPGIEPIRGPNDLLEITSADIGLESSLRERQQQLEMRVSDLSAATTNCRSEVNLTLQLLKAVDDAENRLSQLTMNLNQLRNLDTPDAPRLVNEQLIEAQKLARRYVPQLEALANQFPTEKALDRVRPVLSRLQDSVDELEQLYEETRVRSEKYINLDRLRGEQVPDDTLTRRQIEPPDEVMEFQKTQPPTAPPPPPPRPPSILEPLANIHVVEGTPPIAVCGICDWQAEICNHVTSCVELRGAVL</sequence>
<accession>A0A3P7L5I8</accession>
<proteinExistence type="predicted"/>
<gene>
    <name evidence="3" type="ORF">DILT_LOCUS8516</name>
</gene>
<feature type="coiled-coil region" evidence="1">
    <location>
        <begin position="660"/>
        <end position="687"/>
    </location>
</feature>
<evidence type="ECO:0000256" key="2">
    <source>
        <dbReference type="SAM" id="MobiDB-lite"/>
    </source>
</evidence>
<protein>
    <submittedName>
        <fullName evidence="3">Uncharacterized protein</fullName>
    </submittedName>
</protein>
<evidence type="ECO:0000313" key="4">
    <source>
        <dbReference type="Proteomes" id="UP000281553"/>
    </source>
</evidence>
<dbReference type="Proteomes" id="UP000281553">
    <property type="component" value="Unassembled WGS sequence"/>
</dbReference>
<keyword evidence="4" id="KW-1185">Reference proteome</keyword>
<feature type="region of interest" description="Disordered" evidence="2">
    <location>
        <begin position="696"/>
        <end position="734"/>
    </location>
</feature>
<reference evidence="3 4" key="1">
    <citation type="submission" date="2018-11" db="EMBL/GenBank/DDBJ databases">
        <authorList>
            <consortium name="Pathogen Informatics"/>
        </authorList>
    </citation>
    <scope>NUCLEOTIDE SEQUENCE [LARGE SCALE GENOMIC DNA]</scope>
</reference>
<name>A0A3P7L5I8_DIBLA</name>
<organism evidence="3 4">
    <name type="scientific">Dibothriocephalus latus</name>
    <name type="common">Fish tapeworm</name>
    <name type="synonym">Diphyllobothrium latum</name>
    <dbReference type="NCBI Taxonomy" id="60516"/>
    <lineage>
        <taxon>Eukaryota</taxon>
        <taxon>Metazoa</taxon>
        <taxon>Spiralia</taxon>
        <taxon>Lophotrochozoa</taxon>
        <taxon>Platyhelminthes</taxon>
        <taxon>Cestoda</taxon>
        <taxon>Eucestoda</taxon>
        <taxon>Diphyllobothriidea</taxon>
        <taxon>Diphyllobothriidae</taxon>
        <taxon>Dibothriocephalus</taxon>
    </lineage>
</organism>
<dbReference type="AlphaFoldDB" id="A0A3P7L5I8"/>
<feature type="compositionally biased region" description="Pro residues" evidence="2">
    <location>
        <begin position="720"/>
        <end position="733"/>
    </location>
</feature>
<dbReference type="SUPFAM" id="SSF46966">
    <property type="entry name" value="Spectrin repeat"/>
    <property type="match status" value="1"/>
</dbReference>
<feature type="coiled-coil region" evidence="1">
    <location>
        <begin position="252"/>
        <end position="321"/>
    </location>
</feature>
<dbReference type="Gene3D" id="1.20.58.60">
    <property type="match status" value="2"/>
</dbReference>
<keyword evidence="1" id="KW-0175">Coiled coil</keyword>
<dbReference type="OrthoDB" id="5969272at2759"/>
<evidence type="ECO:0000313" key="3">
    <source>
        <dbReference type="EMBL" id="VDN12685.1"/>
    </source>
</evidence>
<feature type="compositionally biased region" description="Basic and acidic residues" evidence="2">
    <location>
        <begin position="696"/>
        <end position="706"/>
    </location>
</feature>
<evidence type="ECO:0000256" key="1">
    <source>
        <dbReference type="SAM" id="Coils"/>
    </source>
</evidence>
<dbReference type="EMBL" id="UYRU01054502">
    <property type="protein sequence ID" value="VDN12685.1"/>
    <property type="molecule type" value="Genomic_DNA"/>
</dbReference>